<evidence type="ECO:0000259" key="1">
    <source>
        <dbReference type="Pfam" id="PF11822"/>
    </source>
</evidence>
<sequence length="246" mass="27506">MDGNTCDPYHGCNDCASTENVTSSVSSSCAPVSSIECPPLHILMSPMCIVKQTHVPDWDVIIRILKNPALDKCSRRFEELQRAGALPSMRLLGPSQERFSWPCQFLAAYIQSTLPKSFVNRTRNCALPGDDGPHCNTREPCSTISESTRSTGIADVTIHVLDEPRGLERDFWCQRQVLLQGMPYFNERLSNGSCDQDNIEISVHCDVYIFEWLMRYIQCSTDGFGGVKPKLGMILLFHSSVTYTSS</sequence>
<proteinExistence type="predicted"/>
<dbReference type="InterPro" id="IPR011333">
    <property type="entry name" value="SKP1/BTB/POZ_sf"/>
</dbReference>
<accession>A0A8C4NBE3</accession>
<dbReference type="Proteomes" id="UP000694388">
    <property type="component" value="Unplaced"/>
</dbReference>
<dbReference type="OMA" id="ENKCEGS"/>
<evidence type="ECO:0000313" key="2">
    <source>
        <dbReference type="Ensembl" id="ENSEBUP00000004281.1"/>
    </source>
</evidence>
<dbReference type="PANTHER" id="PTHR20946:SF0">
    <property type="entry name" value="SANT AND BTB DOMAIN REGULATOR OF CLASS SWITCH RECOMBINATION"/>
    <property type="match status" value="1"/>
</dbReference>
<reference evidence="2" key="1">
    <citation type="submission" date="2025-05" db="UniProtKB">
        <authorList>
            <consortium name="Ensembl"/>
        </authorList>
    </citation>
    <scope>IDENTIFICATION</scope>
</reference>
<dbReference type="Gene3D" id="3.30.710.10">
    <property type="entry name" value="Potassium Channel Kv1.1, Chain A"/>
    <property type="match status" value="1"/>
</dbReference>
<dbReference type="InterPro" id="IPR021777">
    <property type="entry name" value="SANBR_BTB"/>
</dbReference>
<organism evidence="2 3">
    <name type="scientific">Eptatretus burgeri</name>
    <name type="common">Inshore hagfish</name>
    <dbReference type="NCBI Taxonomy" id="7764"/>
    <lineage>
        <taxon>Eukaryota</taxon>
        <taxon>Metazoa</taxon>
        <taxon>Chordata</taxon>
        <taxon>Craniata</taxon>
        <taxon>Vertebrata</taxon>
        <taxon>Cyclostomata</taxon>
        <taxon>Myxini</taxon>
        <taxon>Myxiniformes</taxon>
        <taxon>Myxinidae</taxon>
        <taxon>Eptatretinae</taxon>
        <taxon>Eptatretus</taxon>
    </lineage>
</organism>
<keyword evidence="3" id="KW-1185">Reference proteome</keyword>
<dbReference type="PANTHER" id="PTHR20946">
    <property type="entry name" value="SANT AND BTB DOMAIN REGULATOR OF CLASS SWITCH RECOMBINATION"/>
    <property type="match status" value="1"/>
</dbReference>
<dbReference type="GeneTree" id="ENSGT00390000008178"/>
<dbReference type="InterPro" id="IPR045902">
    <property type="entry name" value="SANBR-like"/>
</dbReference>
<dbReference type="Ensembl" id="ENSEBUT00000004709.1">
    <property type="protein sequence ID" value="ENSEBUP00000004281.1"/>
    <property type="gene ID" value="ENSEBUG00000003025.1"/>
</dbReference>
<protein>
    <recommendedName>
        <fullName evidence="1">SANT and BTB domain-containing protein</fullName>
    </recommendedName>
</protein>
<dbReference type="Pfam" id="PF11822">
    <property type="entry name" value="BTB_SANBR"/>
    <property type="match status" value="1"/>
</dbReference>
<name>A0A8C4NBE3_EPTBU</name>
<dbReference type="Ensembl" id="ENSEBUT00000004692.1">
    <property type="protein sequence ID" value="ENSEBUP00000004266.1"/>
    <property type="gene ID" value="ENSEBUG00000003025.1"/>
</dbReference>
<dbReference type="AlphaFoldDB" id="A0A8C4NBE3"/>
<evidence type="ECO:0000313" key="3">
    <source>
        <dbReference type="Proteomes" id="UP000694388"/>
    </source>
</evidence>
<feature type="domain" description="SANT and BTB" evidence="1">
    <location>
        <begin position="156"/>
        <end position="220"/>
    </location>
</feature>